<gene>
    <name evidence="2" type="ORF">BBBOND_0205960</name>
</gene>
<organism evidence="2 3">
    <name type="scientific">Babesia bigemina</name>
    <dbReference type="NCBI Taxonomy" id="5866"/>
    <lineage>
        <taxon>Eukaryota</taxon>
        <taxon>Sar</taxon>
        <taxon>Alveolata</taxon>
        <taxon>Apicomplexa</taxon>
        <taxon>Aconoidasida</taxon>
        <taxon>Piroplasmida</taxon>
        <taxon>Babesiidae</taxon>
        <taxon>Babesia</taxon>
    </lineage>
</organism>
<dbReference type="Proteomes" id="UP000033188">
    <property type="component" value="Chromosome 2"/>
</dbReference>
<dbReference type="EMBL" id="LK391708">
    <property type="protein sequence ID" value="CDR95438.1"/>
    <property type="molecule type" value="Genomic_DNA"/>
</dbReference>
<evidence type="ECO:0000313" key="2">
    <source>
        <dbReference type="EMBL" id="CDR95438.1"/>
    </source>
</evidence>
<dbReference type="GeneID" id="24563979"/>
<evidence type="ECO:0000256" key="1">
    <source>
        <dbReference type="SAM" id="MobiDB-lite"/>
    </source>
</evidence>
<name>A0A061D4D1_BABBI</name>
<feature type="compositionally biased region" description="Polar residues" evidence="1">
    <location>
        <begin position="336"/>
        <end position="360"/>
    </location>
</feature>
<feature type="compositionally biased region" description="Polar residues" evidence="1">
    <location>
        <begin position="207"/>
        <end position="224"/>
    </location>
</feature>
<sequence>MLILNALLDISPFKGSDPKSAPTLIGEVKQTTRAKRIFSELMKLKSDIDTKRSIFKTSNKEVTAPNYKGENRYLGIKGLLNSMAQKFERLNEHLTSDTADDSNELKKKLVQFDFGDNDDILDNLRLNDVKEFQKLFYNINSPIFNLRKLFRDYEDYQSDANVQPKTHPFAVFITESADGEELKPLDKANGNITFLSHPGDSQSISIVYNDNGNTSERQSSASTIDSHDAAGKDKVIENSNDGRDSPTEMGVGGSSEKVITEPSESASREDESLDNVRETKEQQISTGEVSGEDNRVSVVQAHGGGDAIRSPDLPVADPTLARPSSASEALAPSSRVQPSNSQEMPPTPSGSLRTGSAEKSLQKASSAFDSFVTMLLVVSAAFAL</sequence>
<accession>A0A061D4D1</accession>
<dbReference type="KEGG" id="bbig:BBBOND_0205960"/>
<dbReference type="RefSeq" id="XP_012767624.1">
    <property type="nucleotide sequence ID" value="XM_012912170.1"/>
</dbReference>
<proteinExistence type="predicted"/>
<keyword evidence="3" id="KW-1185">Reference proteome</keyword>
<feature type="region of interest" description="Disordered" evidence="1">
    <location>
        <begin position="207"/>
        <end position="360"/>
    </location>
</feature>
<evidence type="ECO:0000313" key="3">
    <source>
        <dbReference type="Proteomes" id="UP000033188"/>
    </source>
</evidence>
<dbReference type="VEuPathDB" id="PiroplasmaDB:BBBOND_0205960"/>
<feature type="compositionally biased region" description="Low complexity" evidence="1">
    <location>
        <begin position="320"/>
        <end position="335"/>
    </location>
</feature>
<protein>
    <submittedName>
        <fullName evidence="2">Uncharacterized protein</fullName>
    </submittedName>
</protein>
<dbReference type="AlphaFoldDB" id="A0A061D4D1"/>
<feature type="compositionally biased region" description="Basic and acidic residues" evidence="1">
    <location>
        <begin position="225"/>
        <end position="246"/>
    </location>
</feature>
<feature type="compositionally biased region" description="Basic and acidic residues" evidence="1">
    <location>
        <begin position="266"/>
        <end position="281"/>
    </location>
</feature>
<reference evidence="3" key="1">
    <citation type="submission" date="2014-06" db="EMBL/GenBank/DDBJ databases">
        <authorList>
            <person name="Aslett M."/>
            <person name="De Silva N."/>
        </authorList>
    </citation>
    <scope>NUCLEOTIDE SEQUENCE [LARGE SCALE GENOMIC DNA]</scope>
    <source>
        <strain evidence="3">Bond</strain>
    </source>
</reference>